<organism evidence="2 3">
    <name type="scientific">Candidatus Ozemobacter sibiricus</name>
    <dbReference type="NCBI Taxonomy" id="2268124"/>
    <lineage>
        <taxon>Bacteria</taxon>
        <taxon>Candidatus Ozemobacteria</taxon>
        <taxon>Candidatus Ozemobacterales</taxon>
        <taxon>Candidatus Ozemobacteraceae</taxon>
        <taxon>Candidatus Ozemobacter</taxon>
    </lineage>
</organism>
<feature type="compositionally biased region" description="Low complexity" evidence="1">
    <location>
        <begin position="493"/>
        <end position="506"/>
    </location>
</feature>
<proteinExistence type="predicted"/>
<gene>
    <name evidence="2" type="ORF">OZSIB_1753</name>
</gene>
<sequence>MVAGLLTAGWLGTRPAAAQTTRIEKAASRAIEAFDHPGMYPPNDLYKWAREAFQAGQLDDARLYALRIYFDGVRTTNLLDLLGAIEAKAGYPLLAGEWLRKSLCLNPQGAFARKLLAQLPPKPRPIPVAPDQVQDHFNQISSRLPQLLARLNTPKLHFDSVLNDLARGQFYKALALAEEYEKRYPGVDGTALTALCAVYLGRGKDAQTLLEAGLKKNPRHALLLFAKAMFADPHPETSATSRPQALYDLDRWAEARTAAAQHLQLFPRSIEGYLVLARLALDLNQPEEAKTHLEAAARIDPGHPVLNRLLADAYLSTGQFAKASEVLQKAFPQGYNLPSISLKAGLIAIAHGHLAEASTIMDDARNSLPFTDADAWPMFVQLALYLDDPEDARRGLDLWSKRFPRNSLACYLEGFYWFKVGQPRKALDFIRQGFAKNPDRLSTLKLLAMLSALDQDPPLAEAIRARLEGKPAPAVLPSRPEPHPPTRRPPSAPATAAPQSAAAPAVPAAPPPPPPGTVIPAGKFTINAAQGMDLSYVDALKQSLDSTLARLEPLLGELKEPLEVHLITAAGLGSRVVMYDPAQETLTVTALFFDPSTIKALLEGEKPNFTEDEATQVSQWLPFHSLARELSLALMRRTIPGARETAAATAWMQRGLGELLGGSDDVLRDLLVSAQNRIASDEAKLVTADELNRILTDPSPAPGKLEAARAQAYLMVAFLVKKAGDKDTGLQKFVKLMQAVCAGKDLDGALKEQFGLTKGQFESAWKEAAYWSLRQGLPYEW</sequence>
<name>A0A367ZIZ4_9BACT</name>
<evidence type="ECO:0000313" key="2">
    <source>
        <dbReference type="EMBL" id="RCK78104.1"/>
    </source>
</evidence>
<evidence type="ECO:0000256" key="1">
    <source>
        <dbReference type="SAM" id="MobiDB-lite"/>
    </source>
</evidence>
<comment type="caution">
    <text evidence="2">The sequence shown here is derived from an EMBL/GenBank/DDBJ whole genome shotgun (WGS) entry which is preliminary data.</text>
</comment>
<feature type="region of interest" description="Disordered" evidence="1">
    <location>
        <begin position="471"/>
        <end position="519"/>
    </location>
</feature>
<dbReference type="SUPFAM" id="SSF48452">
    <property type="entry name" value="TPR-like"/>
    <property type="match status" value="2"/>
</dbReference>
<dbReference type="PANTHER" id="PTHR12558:SF13">
    <property type="entry name" value="CELL DIVISION CYCLE PROTEIN 27 HOMOLOG"/>
    <property type="match status" value="1"/>
</dbReference>
<dbReference type="PANTHER" id="PTHR12558">
    <property type="entry name" value="CELL DIVISION CYCLE 16,23,27"/>
    <property type="match status" value="1"/>
</dbReference>
<feature type="compositionally biased region" description="Pro residues" evidence="1">
    <location>
        <begin position="507"/>
        <end position="517"/>
    </location>
</feature>
<dbReference type="Proteomes" id="UP000252355">
    <property type="component" value="Unassembled WGS sequence"/>
</dbReference>
<dbReference type="InterPro" id="IPR019734">
    <property type="entry name" value="TPR_rpt"/>
</dbReference>
<dbReference type="Pfam" id="PF14559">
    <property type="entry name" value="TPR_19"/>
    <property type="match status" value="1"/>
</dbReference>
<evidence type="ECO:0000313" key="3">
    <source>
        <dbReference type="Proteomes" id="UP000252355"/>
    </source>
</evidence>
<dbReference type="SMART" id="SM00028">
    <property type="entry name" value="TPR"/>
    <property type="match status" value="3"/>
</dbReference>
<dbReference type="EMBL" id="QOQW01000027">
    <property type="protein sequence ID" value="RCK78104.1"/>
    <property type="molecule type" value="Genomic_DNA"/>
</dbReference>
<reference evidence="2 3" key="1">
    <citation type="submission" date="2018-05" db="EMBL/GenBank/DDBJ databases">
        <title>A metagenomic window into the 2 km-deep terrestrial subsurface aquifer revealed taxonomically and functionally diverse microbial community comprising novel uncultured bacterial lineages.</title>
        <authorList>
            <person name="Kadnikov V.V."/>
            <person name="Mardanov A.V."/>
            <person name="Beletsky A.V."/>
            <person name="Banks D."/>
            <person name="Pimenov N.V."/>
            <person name="Frank Y.A."/>
            <person name="Karnachuk O.V."/>
            <person name="Ravin N.V."/>
        </authorList>
    </citation>
    <scope>NUCLEOTIDE SEQUENCE [LARGE SCALE GENOMIC DNA]</scope>
    <source>
        <strain evidence="2">BY5</strain>
    </source>
</reference>
<dbReference type="InterPro" id="IPR011990">
    <property type="entry name" value="TPR-like_helical_dom_sf"/>
</dbReference>
<dbReference type="Gene3D" id="1.25.40.10">
    <property type="entry name" value="Tetratricopeptide repeat domain"/>
    <property type="match status" value="2"/>
</dbReference>
<accession>A0A367ZIZ4</accession>
<protein>
    <submittedName>
        <fullName evidence="2">Uncharacterized protein</fullName>
    </submittedName>
</protein>
<dbReference type="AlphaFoldDB" id="A0A367ZIZ4"/>